<sequence>MMMRSTNAICLVAFIVVAAAATLTTTTTEAAAASPAAAEFLQGRCSPSVMPKVIARHCYDSLLPEAGSFNGSSIRVIGAATELMVANFRSLLAELRKLNGTKQYKLGKCAEQAAEFEPGPGKKEPEKLAKIRALAAMGDDNKVEYVYDISSWMDEMDMKFSRDCQPEMKAVPDADKLLPTKAVMYPSILVVQGLVSGYTPPRSEMTYP</sequence>
<proteinExistence type="predicted"/>
<dbReference type="EMBL" id="CM000764">
    <property type="protein sequence ID" value="KXG27680.1"/>
    <property type="molecule type" value="Genomic_DNA"/>
</dbReference>
<dbReference type="GO" id="GO:0009505">
    <property type="term" value="C:plant-type cell wall"/>
    <property type="evidence" value="ECO:0000318"/>
    <property type="project" value="GO_Central"/>
</dbReference>
<dbReference type="FunCoup" id="A0A1B6PPT2">
    <property type="interactions" value="131"/>
</dbReference>
<reference evidence="3" key="2">
    <citation type="journal article" date="2018" name="Plant J.">
        <title>The Sorghum bicolor reference genome: improved assembly, gene annotations, a transcriptome atlas, and signatures of genome organization.</title>
        <authorList>
            <person name="McCormick R.F."/>
            <person name="Truong S.K."/>
            <person name="Sreedasyam A."/>
            <person name="Jenkins J."/>
            <person name="Shu S."/>
            <person name="Sims D."/>
            <person name="Kennedy M."/>
            <person name="Amirebrahimi M."/>
            <person name="Weers B.D."/>
            <person name="McKinley B."/>
            <person name="Mattison A."/>
            <person name="Morishige D.T."/>
            <person name="Grimwood J."/>
            <person name="Schmutz J."/>
            <person name="Mullet J.E."/>
        </authorList>
    </citation>
    <scope>NUCLEOTIDE SEQUENCE [LARGE SCALE GENOMIC DNA]</scope>
    <source>
        <strain evidence="3">cv. BTx623</strain>
    </source>
</reference>
<keyword evidence="1" id="KW-0732">Signal</keyword>
<gene>
    <name evidence="2" type="ORF">SORBI_3005G025600</name>
</gene>
<dbReference type="InParanoid" id="A0A1B6PPT2"/>
<dbReference type="OMA" id="RYERCET"/>
<dbReference type="Proteomes" id="UP000000768">
    <property type="component" value="Chromosome 5"/>
</dbReference>
<protein>
    <recommendedName>
        <fullName evidence="4">Pectinesterase inhibitor domain-containing protein</fullName>
    </recommendedName>
</protein>
<feature type="chain" id="PRO_5008589124" description="Pectinesterase inhibitor domain-containing protein" evidence="1">
    <location>
        <begin position="21"/>
        <end position="208"/>
    </location>
</feature>
<dbReference type="AlphaFoldDB" id="A0A1B6PPT2"/>
<reference evidence="2 3" key="1">
    <citation type="journal article" date="2009" name="Nature">
        <title>The Sorghum bicolor genome and the diversification of grasses.</title>
        <authorList>
            <person name="Paterson A.H."/>
            <person name="Bowers J.E."/>
            <person name="Bruggmann R."/>
            <person name="Dubchak I."/>
            <person name="Grimwood J."/>
            <person name="Gundlach H."/>
            <person name="Haberer G."/>
            <person name="Hellsten U."/>
            <person name="Mitros T."/>
            <person name="Poliakov A."/>
            <person name="Schmutz J."/>
            <person name="Spannagl M."/>
            <person name="Tang H."/>
            <person name="Wang X."/>
            <person name="Wicker T."/>
            <person name="Bharti A.K."/>
            <person name="Chapman J."/>
            <person name="Feltus F.A."/>
            <person name="Gowik U."/>
            <person name="Grigoriev I.V."/>
            <person name="Lyons E."/>
            <person name="Maher C.A."/>
            <person name="Martis M."/>
            <person name="Narechania A."/>
            <person name="Otillar R.P."/>
            <person name="Penning B.W."/>
            <person name="Salamov A.A."/>
            <person name="Wang Y."/>
            <person name="Zhang L."/>
            <person name="Carpita N.C."/>
            <person name="Freeling M."/>
            <person name="Gingle A.R."/>
            <person name="Hash C.T."/>
            <person name="Keller B."/>
            <person name="Klein P."/>
            <person name="Kresovich S."/>
            <person name="McCann M.C."/>
            <person name="Ming R."/>
            <person name="Peterson D.G."/>
            <person name="Mehboob-ur-Rahman"/>
            <person name="Ware D."/>
            <person name="Westhoff P."/>
            <person name="Mayer K.F."/>
            <person name="Messing J."/>
            <person name="Rokhsar D.S."/>
        </authorList>
    </citation>
    <scope>NUCLEOTIDE SEQUENCE [LARGE SCALE GENOMIC DNA]</scope>
    <source>
        <strain evidence="3">cv. BTx623</strain>
    </source>
</reference>
<dbReference type="GO" id="GO:0004857">
    <property type="term" value="F:enzyme inhibitor activity"/>
    <property type="evidence" value="ECO:0000318"/>
    <property type="project" value="GO_Central"/>
</dbReference>
<evidence type="ECO:0000313" key="3">
    <source>
        <dbReference type="Proteomes" id="UP000000768"/>
    </source>
</evidence>
<accession>A0A1B6PPT2</accession>
<organism evidence="2 3">
    <name type="scientific">Sorghum bicolor</name>
    <name type="common">Sorghum</name>
    <name type="synonym">Sorghum vulgare</name>
    <dbReference type="NCBI Taxonomy" id="4558"/>
    <lineage>
        <taxon>Eukaryota</taxon>
        <taxon>Viridiplantae</taxon>
        <taxon>Streptophyta</taxon>
        <taxon>Embryophyta</taxon>
        <taxon>Tracheophyta</taxon>
        <taxon>Spermatophyta</taxon>
        <taxon>Magnoliopsida</taxon>
        <taxon>Liliopsida</taxon>
        <taxon>Poales</taxon>
        <taxon>Poaceae</taxon>
        <taxon>PACMAD clade</taxon>
        <taxon>Panicoideae</taxon>
        <taxon>Andropogonodae</taxon>
        <taxon>Andropogoneae</taxon>
        <taxon>Sorghinae</taxon>
        <taxon>Sorghum</taxon>
    </lineage>
</organism>
<evidence type="ECO:0000313" key="2">
    <source>
        <dbReference type="EMBL" id="KXG27680.1"/>
    </source>
</evidence>
<keyword evidence="3" id="KW-1185">Reference proteome</keyword>
<dbReference type="GO" id="GO:0009827">
    <property type="term" value="P:plant-type cell wall modification"/>
    <property type="evidence" value="ECO:0000318"/>
    <property type="project" value="GO_Central"/>
</dbReference>
<evidence type="ECO:0008006" key="4">
    <source>
        <dbReference type="Google" id="ProtNLM"/>
    </source>
</evidence>
<name>A0A1B6PPT2_SORBI</name>
<dbReference type="Gramene" id="KXG27680">
    <property type="protein sequence ID" value="KXG27680"/>
    <property type="gene ID" value="SORBI_3005G025600"/>
</dbReference>
<feature type="signal peptide" evidence="1">
    <location>
        <begin position="1"/>
        <end position="20"/>
    </location>
</feature>
<evidence type="ECO:0000256" key="1">
    <source>
        <dbReference type="SAM" id="SignalP"/>
    </source>
</evidence>